<feature type="compositionally biased region" description="Low complexity" evidence="1">
    <location>
        <begin position="328"/>
        <end position="338"/>
    </location>
</feature>
<feature type="region of interest" description="Disordered" evidence="1">
    <location>
        <begin position="389"/>
        <end position="419"/>
    </location>
</feature>
<protein>
    <recommendedName>
        <fullName evidence="2">PID domain-containing protein</fullName>
    </recommendedName>
</protein>
<dbReference type="SUPFAM" id="SSF50729">
    <property type="entry name" value="PH domain-like"/>
    <property type="match status" value="1"/>
</dbReference>
<feature type="compositionally biased region" description="Low complexity" evidence="1">
    <location>
        <begin position="257"/>
        <end position="267"/>
    </location>
</feature>
<feature type="region of interest" description="Disordered" evidence="1">
    <location>
        <begin position="300"/>
        <end position="353"/>
    </location>
</feature>
<dbReference type="InterPro" id="IPR006020">
    <property type="entry name" value="PTB/PI_dom"/>
</dbReference>
<name>A0AAV5T265_9BILA</name>
<keyword evidence="4" id="KW-1185">Reference proteome</keyword>
<feature type="compositionally biased region" description="Low complexity" evidence="1">
    <location>
        <begin position="235"/>
        <end position="244"/>
    </location>
</feature>
<dbReference type="PANTHER" id="PTHR11232">
    <property type="entry name" value="PHOSPHOTYROSINE INTERACTION DOMAIN-CONTAINING FAMILY MEMBER"/>
    <property type="match status" value="1"/>
</dbReference>
<feature type="domain" description="PID" evidence="2">
    <location>
        <begin position="47"/>
        <end position="183"/>
    </location>
</feature>
<evidence type="ECO:0000313" key="3">
    <source>
        <dbReference type="EMBL" id="GMS89344.1"/>
    </source>
</evidence>
<dbReference type="InterPro" id="IPR051133">
    <property type="entry name" value="Adapter_Engulfment-Domain"/>
</dbReference>
<dbReference type="Pfam" id="PF00640">
    <property type="entry name" value="PID"/>
    <property type="match status" value="1"/>
</dbReference>
<dbReference type="InterPro" id="IPR011993">
    <property type="entry name" value="PH-like_dom_sf"/>
</dbReference>
<organism evidence="3 4">
    <name type="scientific">Pristionchus entomophagus</name>
    <dbReference type="NCBI Taxonomy" id="358040"/>
    <lineage>
        <taxon>Eukaryota</taxon>
        <taxon>Metazoa</taxon>
        <taxon>Ecdysozoa</taxon>
        <taxon>Nematoda</taxon>
        <taxon>Chromadorea</taxon>
        <taxon>Rhabditida</taxon>
        <taxon>Rhabditina</taxon>
        <taxon>Diplogasteromorpha</taxon>
        <taxon>Diplogasteroidea</taxon>
        <taxon>Neodiplogasteridae</taxon>
        <taxon>Pristionchus</taxon>
    </lineage>
</organism>
<feature type="compositionally biased region" description="Polar residues" evidence="1">
    <location>
        <begin position="407"/>
        <end position="419"/>
    </location>
</feature>
<dbReference type="Gene3D" id="2.30.29.30">
    <property type="entry name" value="Pleckstrin-homology domain (PH domain)/Phosphotyrosine-binding domain (PTB)"/>
    <property type="match status" value="1"/>
</dbReference>
<dbReference type="EMBL" id="BTSX01000003">
    <property type="protein sequence ID" value="GMS89344.1"/>
    <property type="molecule type" value="Genomic_DNA"/>
</dbReference>
<feature type="compositionally biased region" description="Pro residues" evidence="1">
    <location>
        <begin position="245"/>
        <end position="256"/>
    </location>
</feature>
<dbReference type="AlphaFoldDB" id="A0AAV5T265"/>
<comment type="caution">
    <text evidence="3">The sequence shown here is derived from an EMBL/GenBank/DDBJ whole genome shotgun (WGS) entry which is preliminary data.</text>
</comment>
<feature type="non-terminal residue" evidence="3">
    <location>
        <position position="1"/>
    </location>
</feature>
<sequence length="419" mass="46576">IYLIQMDTLKKIRRSISSTNTVHTTVPSGKIERKQTWVHSPDVLLHGSVTYTLRLVGTKPVNKPKGTDIVREAIHAIHFQNENRRAETSHSDSKLQKVDLRINVEGVTILDAKTKELLFRYPLKRISFCSDDKQDKRYLAFIANDGDSSKSTCLVFLSDKMSEEITRTIGEAFDLCYKKFMDNHKLDLQNQKEVLILRKRIAELEEENQRLSQLLADSTRSRHPDAPGTTNGSNPLSLLDIPDLPSTPMPLHPPPSLLSSLDTTDPPKNSSTNKLGSPTGFLPPPSVLVSGAPMYSTPLTTMTIAPPPPPPVPARRTVNSQVTPPVPVTSTSSTSIFDDTFDPRNGSSKHKTKEEYDSMINAVDAELANLKSSNDFSFEVESSDAFKDFEDDNEYGCPKNIVDPKNVQESKNISKPSFS</sequence>
<evidence type="ECO:0000313" key="4">
    <source>
        <dbReference type="Proteomes" id="UP001432027"/>
    </source>
</evidence>
<dbReference type="SMART" id="SM00462">
    <property type="entry name" value="PTB"/>
    <property type="match status" value="1"/>
</dbReference>
<accession>A0AAV5T265</accession>
<reference evidence="3" key="1">
    <citation type="submission" date="2023-10" db="EMBL/GenBank/DDBJ databases">
        <title>Genome assembly of Pristionchus species.</title>
        <authorList>
            <person name="Yoshida K."/>
            <person name="Sommer R.J."/>
        </authorList>
    </citation>
    <scope>NUCLEOTIDE SEQUENCE</scope>
    <source>
        <strain evidence="3">RS0144</strain>
    </source>
</reference>
<dbReference type="Proteomes" id="UP001432027">
    <property type="component" value="Unassembled WGS sequence"/>
</dbReference>
<feature type="region of interest" description="Disordered" evidence="1">
    <location>
        <begin position="217"/>
        <end position="284"/>
    </location>
</feature>
<proteinExistence type="predicted"/>
<dbReference type="PANTHER" id="PTHR11232:SF77">
    <property type="entry name" value="GULP PTB DOMAIN CONTAINING ENGULFMENT ADAPTOR 1"/>
    <property type="match status" value="1"/>
</dbReference>
<evidence type="ECO:0000259" key="2">
    <source>
        <dbReference type="PROSITE" id="PS01179"/>
    </source>
</evidence>
<evidence type="ECO:0000256" key="1">
    <source>
        <dbReference type="SAM" id="MobiDB-lite"/>
    </source>
</evidence>
<gene>
    <name evidence="3" type="ORF">PENTCL1PPCAC_11519</name>
</gene>
<dbReference type="PROSITE" id="PS01179">
    <property type="entry name" value="PID"/>
    <property type="match status" value="1"/>
</dbReference>